<gene>
    <name evidence="1" type="ORF">SMTD_LOCUS11844</name>
</gene>
<protein>
    <submittedName>
        <fullName evidence="1">Uncharacterized protein</fullName>
    </submittedName>
</protein>
<proteinExistence type="predicted"/>
<accession>A0A183PBV8</accession>
<organism evidence="1 2">
    <name type="scientific">Schistosoma mattheei</name>
    <dbReference type="NCBI Taxonomy" id="31246"/>
    <lineage>
        <taxon>Eukaryota</taxon>
        <taxon>Metazoa</taxon>
        <taxon>Spiralia</taxon>
        <taxon>Lophotrochozoa</taxon>
        <taxon>Platyhelminthes</taxon>
        <taxon>Trematoda</taxon>
        <taxon>Digenea</taxon>
        <taxon>Strigeidida</taxon>
        <taxon>Schistosomatoidea</taxon>
        <taxon>Schistosomatidae</taxon>
        <taxon>Schistosoma</taxon>
    </lineage>
</organism>
<dbReference type="AlphaFoldDB" id="A0A183PBV8"/>
<keyword evidence="2" id="KW-1185">Reference proteome</keyword>
<evidence type="ECO:0000313" key="1">
    <source>
        <dbReference type="EMBL" id="VDP59377.1"/>
    </source>
</evidence>
<reference evidence="1 2" key="1">
    <citation type="submission" date="2018-11" db="EMBL/GenBank/DDBJ databases">
        <authorList>
            <consortium name="Pathogen Informatics"/>
        </authorList>
    </citation>
    <scope>NUCLEOTIDE SEQUENCE [LARGE SCALE GENOMIC DNA]</scope>
    <source>
        <strain>Denwood</strain>
        <strain evidence="2">Zambia</strain>
    </source>
</reference>
<name>A0A183PBV8_9TREM</name>
<dbReference type="EMBL" id="UZAL01031853">
    <property type="protein sequence ID" value="VDP59377.1"/>
    <property type="molecule type" value="Genomic_DNA"/>
</dbReference>
<dbReference type="Proteomes" id="UP000269396">
    <property type="component" value="Unassembled WGS sequence"/>
</dbReference>
<sequence length="104" mass="12040">MKTSISERKHGIHWTVWMQLEDLDFEDDLALLSHTHEQMQMTTVSIAPASTSVDLNIHKGKVRSSSAIRRTPTQSHLMAKLWKMWNPTPNWEAPSMNKEVQIQM</sequence>
<evidence type="ECO:0000313" key="2">
    <source>
        <dbReference type="Proteomes" id="UP000269396"/>
    </source>
</evidence>